<name>A0A5B2VNU6_9BACT</name>
<dbReference type="PANTHER" id="PTHR47197">
    <property type="entry name" value="PROTEIN NIRF"/>
    <property type="match status" value="1"/>
</dbReference>
<sequence length="377" mass="42334">MYGNLFNRLSVITLGFALLIAGCRKDIQPPQVDLTQIEGYTRGKVDAPTVRGLYVLNEGNMNQNKSSLDYLDLNTGLFTRNIFEAYNPEITKGLGDVGNDIQIYGGKMYIVVNNSNKVEVVDPATAIRIKELDVWQCRYVVFYKDHAYITSNGNYISVIDTATLTETARIPTGRNPEQMAIAGNKLYVANSGGYSPPNYERTVSVINLDTRQELKRIDVAINLDRLALDPYGDLYVTSRGDYYTVPSRMFVIDTHADTVKKRFDFAASNIVIHKDIAYIYAVAWSYITHSNTISYAMIDVKADTLLHTSFITDGTEKQIVIPYGILVDPDTEDIYVTDALDYLSPGILYCFDKSGKKKWSVETGDIPGHFVFLKNHQ</sequence>
<dbReference type="SUPFAM" id="SSF50969">
    <property type="entry name" value="YVTN repeat-like/Quinoprotein amine dehydrogenase"/>
    <property type="match status" value="1"/>
</dbReference>
<dbReference type="InterPro" id="IPR051200">
    <property type="entry name" value="Host-pathogen_enzymatic-act"/>
</dbReference>
<dbReference type="AlphaFoldDB" id="A0A5B2VNU6"/>
<proteinExistence type="predicted"/>
<comment type="caution">
    <text evidence="1">The sequence shown here is derived from an EMBL/GenBank/DDBJ whole genome shotgun (WGS) entry which is preliminary data.</text>
</comment>
<dbReference type="RefSeq" id="WP_149841149.1">
    <property type="nucleotide sequence ID" value="NZ_VUOC01000004.1"/>
</dbReference>
<dbReference type="Pfam" id="PF16819">
    <property type="entry name" value="DUF5074"/>
    <property type="match status" value="1"/>
</dbReference>
<organism evidence="1 2">
    <name type="scientific">Chitinophaga agrisoli</name>
    <dbReference type="NCBI Taxonomy" id="2607653"/>
    <lineage>
        <taxon>Bacteria</taxon>
        <taxon>Pseudomonadati</taxon>
        <taxon>Bacteroidota</taxon>
        <taxon>Chitinophagia</taxon>
        <taxon>Chitinophagales</taxon>
        <taxon>Chitinophagaceae</taxon>
        <taxon>Chitinophaga</taxon>
    </lineage>
</organism>
<reference evidence="1 2" key="2">
    <citation type="submission" date="2019-09" db="EMBL/GenBank/DDBJ databases">
        <authorList>
            <person name="Jin C."/>
        </authorList>
    </citation>
    <scope>NUCLEOTIDE SEQUENCE [LARGE SCALE GENOMIC DNA]</scope>
    <source>
        <strain evidence="1 2">BN140078</strain>
    </source>
</reference>
<dbReference type="NCBIfam" id="TIGR02276">
    <property type="entry name" value="beta_rpt_yvtn"/>
    <property type="match status" value="1"/>
</dbReference>
<dbReference type="InterPro" id="IPR011044">
    <property type="entry name" value="Quino_amine_DH_bsu"/>
</dbReference>
<dbReference type="PANTHER" id="PTHR47197:SF3">
    <property type="entry name" value="DIHYDRO-HEME D1 DEHYDROGENASE"/>
    <property type="match status" value="1"/>
</dbReference>
<dbReference type="InterPro" id="IPR015943">
    <property type="entry name" value="WD40/YVTN_repeat-like_dom_sf"/>
</dbReference>
<reference evidence="1 2" key="1">
    <citation type="submission" date="2019-09" db="EMBL/GenBank/DDBJ databases">
        <title>Chitinophaga ginsengihumi sp. nov., isolated from soil of ginseng rhizosphere.</title>
        <authorList>
            <person name="Lee J."/>
        </authorList>
    </citation>
    <scope>NUCLEOTIDE SEQUENCE [LARGE SCALE GENOMIC DNA]</scope>
    <source>
        <strain evidence="1 2">BN140078</strain>
    </source>
</reference>
<evidence type="ECO:0000313" key="1">
    <source>
        <dbReference type="EMBL" id="KAA2239972.1"/>
    </source>
</evidence>
<dbReference type="Gene3D" id="2.130.10.10">
    <property type="entry name" value="YVTN repeat-like/Quinoprotein amine dehydrogenase"/>
    <property type="match status" value="1"/>
</dbReference>
<evidence type="ECO:0000313" key="2">
    <source>
        <dbReference type="Proteomes" id="UP000324611"/>
    </source>
</evidence>
<keyword evidence="2" id="KW-1185">Reference proteome</keyword>
<dbReference type="EMBL" id="VUOC01000004">
    <property type="protein sequence ID" value="KAA2239972.1"/>
    <property type="molecule type" value="Genomic_DNA"/>
</dbReference>
<dbReference type="InterPro" id="IPR011964">
    <property type="entry name" value="YVTN_b-propeller_repeat"/>
</dbReference>
<accession>A0A5B2VNU6</accession>
<gene>
    <name evidence="1" type="ORF">F0L74_27720</name>
</gene>
<dbReference type="InterPro" id="IPR031815">
    <property type="entry name" value="DUF5074"/>
</dbReference>
<protein>
    <submittedName>
        <fullName evidence="1">YncE family protein</fullName>
    </submittedName>
</protein>
<dbReference type="Proteomes" id="UP000324611">
    <property type="component" value="Unassembled WGS sequence"/>
</dbReference>